<name>A0ABZ0U4G6_9FIRM</name>
<sequence length="79" mass="9429">MRKQKIEEFKDIWSKSVNDKIKSSEMTQKIFHLAIPKMPSVVQNMVCKNYKRRKRGVADNSNVYYNSYIIRTVMQKSQI</sequence>
<protein>
    <submittedName>
        <fullName evidence="1">Uncharacterized protein</fullName>
    </submittedName>
</protein>
<evidence type="ECO:0000313" key="2">
    <source>
        <dbReference type="Proteomes" id="UP001322744"/>
    </source>
</evidence>
<evidence type="ECO:0000313" key="1">
    <source>
        <dbReference type="EMBL" id="WPX10171.1"/>
    </source>
</evidence>
<proteinExistence type="predicted"/>
<dbReference type="EMBL" id="CP139957">
    <property type="protein sequence ID" value="WPX10171.1"/>
    <property type="molecule type" value="Genomic_DNA"/>
</dbReference>
<organism evidence="1 2">
    <name type="scientific">Anaerocellum danielii</name>
    <dbReference type="NCBI Taxonomy" id="1387557"/>
    <lineage>
        <taxon>Bacteria</taxon>
        <taxon>Bacillati</taxon>
        <taxon>Bacillota</taxon>
        <taxon>Bacillota incertae sedis</taxon>
        <taxon>Caldicellulosiruptorales</taxon>
        <taxon>Caldicellulosiruptoraceae</taxon>
        <taxon>Anaerocellum</taxon>
    </lineage>
</organism>
<reference evidence="1 2" key="1">
    <citation type="submission" date="2023-12" db="EMBL/GenBank/DDBJ databases">
        <authorList>
            <person name="Manesh M.J.H."/>
            <person name="Bing R.G."/>
            <person name="Willard D.J."/>
            <person name="Kelly R.M."/>
        </authorList>
    </citation>
    <scope>NUCLEOTIDE SEQUENCE [LARGE SCALE GENOMIC DNA]</scope>
    <source>
        <strain evidence="1 2">DSM 8977</strain>
    </source>
</reference>
<gene>
    <name evidence="1" type="ORF">SOJ16_000905</name>
</gene>
<dbReference type="Proteomes" id="UP001322744">
    <property type="component" value="Chromosome"/>
</dbReference>
<accession>A0ABZ0U4G6</accession>
<dbReference type="RefSeq" id="WP_045174445.1">
    <property type="nucleotide sequence ID" value="NZ_CP139957.1"/>
</dbReference>
<keyword evidence="2" id="KW-1185">Reference proteome</keyword>